<dbReference type="AlphaFoldDB" id="A0A6N7IRQ0"/>
<dbReference type="OrthoDB" id="2673502at2"/>
<name>A0A6N7IRQ0_9FIRM</name>
<protein>
    <submittedName>
        <fullName evidence="1">Uncharacterized protein</fullName>
    </submittedName>
</protein>
<sequence length="95" mass="10768">MSKVHKYQFYFRIEPEAGMAIDEDGNPIECYTKIGLDREKLFSNGEYEEVAGKLAEALAELLEIEKKFVISVTEEEYLANVEDGEDIDVACQALN</sequence>
<evidence type="ECO:0000313" key="2">
    <source>
        <dbReference type="Proteomes" id="UP000441717"/>
    </source>
</evidence>
<dbReference type="RefSeq" id="WP_152945745.1">
    <property type="nucleotide sequence ID" value="NZ_WHYR01000012.1"/>
</dbReference>
<comment type="caution">
    <text evidence="1">The sequence shown here is derived from an EMBL/GenBank/DDBJ whole genome shotgun (WGS) entry which is preliminary data.</text>
</comment>
<keyword evidence="2" id="KW-1185">Reference proteome</keyword>
<dbReference type="EMBL" id="WHYR01000012">
    <property type="protein sequence ID" value="MQL51808.1"/>
    <property type="molecule type" value="Genomic_DNA"/>
</dbReference>
<dbReference type="Proteomes" id="UP000441717">
    <property type="component" value="Unassembled WGS sequence"/>
</dbReference>
<accession>A0A6N7IRQ0</accession>
<organism evidence="1 2">
    <name type="scientific">Desulfofundulus thermobenzoicus</name>
    <dbReference type="NCBI Taxonomy" id="29376"/>
    <lineage>
        <taxon>Bacteria</taxon>
        <taxon>Bacillati</taxon>
        <taxon>Bacillota</taxon>
        <taxon>Clostridia</taxon>
        <taxon>Eubacteriales</taxon>
        <taxon>Peptococcaceae</taxon>
        <taxon>Desulfofundulus</taxon>
    </lineage>
</organism>
<evidence type="ECO:0000313" key="1">
    <source>
        <dbReference type="EMBL" id="MQL51808.1"/>
    </source>
</evidence>
<gene>
    <name evidence="1" type="ORF">GFC01_05930</name>
</gene>
<reference evidence="1 2" key="1">
    <citation type="submission" date="2019-10" db="EMBL/GenBank/DDBJ databases">
        <title>Comparative genomics of sulfur disproportionating microorganisms.</title>
        <authorList>
            <person name="Ward L.M."/>
            <person name="Bertran E."/>
            <person name="Johnston D."/>
        </authorList>
    </citation>
    <scope>NUCLEOTIDE SEQUENCE [LARGE SCALE GENOMIC DNA]</scope>
    <source>
        <strain evidence="1 2">DSM 14055</strain>
    </source>
</reference>
<proteinExistence type="predicted"/>